<dbReference type="SUPFAM" id="SSF55447">
    <property type="entry name" value="CO dehydrogenase flavoprotein C-terminal domain-like"/>
    <property type="match status" value="1"/>
</dbReference>
<dbReference type="SUPFAM" id="SSF54292">
    <property type="entry name" value="2Fe-2S ferredoxin-like"/>
    <property type="match status" value="1"/>
</dbReference>
<evidence type="ECO:0000313" key="7">
    <source>
        <dbReference type="EMBL" id="MBB1161318.1"/>
    </source>
</evidence>
<evidence type="ECO:0000256" key="3">
    <source>
        <dbReference type="ARBA" id="ARBA00022827"/>
    </source>
</evidence>
<keyword evidence="2" id="KW-0479">Metal-binding</keyword>
<feature type="domain" description="FAD-binding PCMH-type" evidence="6">
    <location>
        <begin position="225"/>
        <end position="398"/>
    </location>
</feature>
<dbReference type="InterPro" id="IPR016167">
    <property type="entry name" value="FAD-bd_PCMH_sub1"/>
</dbReference>
<dbReference type="GO" id="GO:0051537">
    <property type="term" value="F:2 iron, 2 sulfur cluster binding"/>
    <property type="evidence" value="ECO:0007669"/>
    <property type="project" value="InterPro"/>
</dbReference>
<dbReference type="InterPro" id="IPR005107">
    <property type="entry name" value="CO_DH_flav_C"/>
</dbReference>
<dbReference type="Gene3D" id="3.30.465.10">
    <property type="match status" value="1"/>
</dbReference>
<dbReference type="SUPFAM" id="SSF56176">
    <property type="entry name" value="FAD-binding/transporter-associated domain-like"/>
    <property type="match status" value="1"/>
</dbReference>
<evidence type="ECO:0000313" key="8">
    <source>
        <dbReference type="Proteomes" id="UP000586093"/>
    </source>
</evidence>
<keyword evidence="8" id="KW-1185">Reference proteome</keyword>
<dbReference type="Gene3D" id="1.10.150.120">
    <property type="entry name" value="[2Fe-2S]-binding domain"/>
    <property type="match status" value="1"/>
</dbReference>
<dbReference type="PROSITE" id="PS00197">
    <property type="entry name" value="2FE2S_FER_1"/>
    <property type="match status" value="1"/>
</dbReference>
<dbReference type="EMBL" id="JACIVI010000001">
    <property type="protein sequence ID" value="MBB1161318.1"/>
    <property type="molecule type" value="Genomic_DNA"/>
</dbReference>
<proteinExistence type="predicted"/>
<dbReference type="SMART" id="SM01092">
    <property type="entry name" value="CO_deh_flav_C"/>
    <property type="match status" value="1"/>
</dbReference>
<reference evidence="7 8" key="1">
    <citation type="submission" date="2020-08" db="EMBL/GenBank/DDBJ databases">
        <title>Aquariorum lacteus gen. nov., sp. nov., a new member of the family Comamonadaceae, isolated from freshwater aquarium.</title>
        <authorList>
            <person name="Chun S.-J."/>
        </authorList>
    </citation>
    <scope>NUCLEOTIDE SEQUENCE [LARGE SCALE GENOMIC DNA]</scope>
    <source>
        <strain evidence="7 8">SJAQ100</strain>
    </source>
</reference>
<dbReference type="EC" id="1.17.1.4" evidence="7"/>
<evidence type="ECO:0000256" key="1">
    <source>
        <dbReference type="ARBA" id="ARBA00022630"/>
    </source>
</evidence>
<dbReference type="InterPro" id="IPR016208">
    <property type="entry name" value="Ald_Oxase/xanthine_DH-like"/>
</dbReference>
<evidence type="ECO:0000256" key="5">
    <source>
        <dbReference type="ARBA" id="ARBA00023004"/>
    </source>
</evidence>
<organism evidence="7 8">
    <name type="scientific">Aquariibacter albus</name>
    <dbReference type="NCBI Taxonomy" id="2759899"/>
    <lineage>
        <taxon>Bacteria</taxon>
        <taxon>Pseudomonadati</taxon>
        <taxon>Pseudomonadota</taxon>
        <taxon>Betaproteobacteria</taxon>
        <taxon>Burkholderiales</taxon>
        <taxon>Sphaerotilaceae</taxon>
        <taxon>Aquariibacter</taxon>
    </lineage>
</organism>
<protein>
    <submittedName>
        <fullName evidence="7">Xanthine dehydrogenase small subunit</fullName>
        <ecNumber evidence="7">1.17.1.4</ecNumber>
    </submittedName>
</protein>
<dbReference type="CDD" id="cd00207">
    <property type="entry name" value="fer2"/>
    <property type="match status" value="1"/>
</dbReference>
<keyword evidence="3" id="KW-0274">FAD</keyword>
<dbReference type="Gene3D" id="3.30.43.10">
    <property type="entry name" value="Uridine Diphospho-n-acetylenolpyruvylglucosamine Reductase, domain 2"/>
    <property type="match status" value="1"/>
</dbReference>
<dbReference type="RefSeq" id="WP_182662005.1">
    <property type="nucleotide sequence ID" value="NZ_JACIVI010000001.1"/>
</dbReference>
<dbReference type="InterPro" id="IPR016169">
    <property type="entry name" value="FAD-bd_PCMH_sub2"/>
</dbReference>
<dbReference type="PANTHER" id="PTHR45444:SF3">
    <property type="entry name" value="XANTHINE DEHYDROGENASE"/>
    <property type="match status" value="1"/>
</dbReference>
<dbReference type="Gene3D" id="3.10.20.30">
    <property type="match status" value="1"/>
</dbReference>
<dbReference type="InterPro" id="IPR001041">
    <property type="entry name" value="2Fe-2S_ferredoxin-type"/>
</dbReference>
<evidence type="ECO:0000256" key="4">
    <source>
        <dbReference type="ARBA" id="ARBA00023002"/>
    </source>
</evidence>
<name>A0A839HNZ8_9BURK</name>
<dbReference type="GO" id="GO:0005506">
    <property type="term" value="F:iron ion binding"/>
    <property type="evidence" value="ECO:0007669"/>
    <property type="project" value="InterPro"/>
</dbReference>
<dbReference type="Gene3D" id="3.30.390.50">
    <property type="entry name" value="CO dehydrogenase flavoprotein, C-terminal domain"/>
    <property type="match status" value="1"/>
</dbReference>
<dbReference type="InterPro" id="IPR036683">
    <property type="entry name" value="CO_DH_flav_C_dom_sf"/>
</dbReference>
<dbReference type="Pfam" id="PF01799">
    <property type="entry name" value="Fer2_2"/>
    <property type="match status" value="1"/>
</dbReference>
<dbReference type="InterPro" id="IPR014307">
    <property type="entry name" value="Xanthine_DH_ssu"/>
</dbReference>
<dbReference type="PROSITE" id="PS51387">
    <property type="entry name" value="FAD_PCMH"/>
    <property type="match status" value="1"/>
</dbReference>
<dbReference type="InterPro" id="IPR002346">
    <property type="entry name" value="Mopterin_DH_FAD-bd"/>
</dbReference>
<sequence length="523" mass="55333">MSTPAPEPNAGCSAPPERPVRFVHRGRVVEVHGPQACRSVLNWLREDAQCPGTKEGCNEGDCGACTVLIAEPADERPSAGPDDPVVEGLRLRTVNSCIQFLPTLHGKALITVEDLAGFDPPPGPGPHLHPVQQALVDHHGSQCGFCTPGFAVSLLACYEGHQAAGCRPSREDLADALAGNLCRCTGYRPIVDAGLAAFDAAPRRLPAAALRAQLEALAASEAPGPVLHAGGFHAPRSLDELAALRLARPQATLLAGSTDIGLWVSKQFRALGDILYLGAVPELKRLAWEGDTLVIGAGVSLEEAWRALAALDPALREMGRRFAAPPVRHAGTLGGNVANGSPIGDGPPVLMALDAQLRLRRGTRLRTVPLDDFYLDYMKNRLEAGEFLEAIEVPRPASGTVLRGEKLSKRHDCDISAVSAGFALRLDAAGQVAAVRLAFGGLAATVRRASQAEAAIQGQPWTEATLRAAQAALARDVQPLSDLRASAAYRLRGAQALLERLWLETRLVDPLPPAALRLRPAPV</sequence>
<dbReference type="Pfam" id="PF00941">
    <property type="entry name" value="FAD_binding_5"/>
    <property type="match status" value="1"/>
</dbReference>
<dbReference type="InterPro" id="IPR012175">
    <property type="entry name" value="Xanth_DH_ssu_bac"/>
</dbReference>
<comment type="caution">
    <text evidence="7">The sequence shown here is derived from an EMBL/GenBank/DDBJ whole genome shotgun (WGS) entry which is preliminary data.</text>
</comment>
<evidence type="ECO:0000259" key="6">
    <source>
        <dbReference type="PROSITE" id="PS51387"/>
    </source>
</evidence>
<dbReference type="GO" id="GO:0071949">
    <property type="term" value="F:FAD binding"/>
    <property type="evidence" value="ECO:0007669"/>
    <property type="project" value="InterPro"/>
</dbReference>
<keyword evidence="5" id="KW-0408">Iron</keyword>
<dbReference type="Pfam" id="PF03450">
    <property type="entry name" value="CO_deh_flav_C"/>
    <property type="match status" value="1"/>
</dbReference>
<dbReference type="PANTHER" id="PTHR45444">
    <property type="entry name" value="XANTHINE DEHYDROGENASE"/>
    <property type="match status" value="1"/>
</dbReference>
<dbReference type="AlphaFoldDB" id="A0A839HNZ8"/>
<dbReference type="InterPro" id="IPR002888">
    <property type="entry name" value="2Fe-2S-bd"/>
</dbReference>
<dbReference type="InterPro" id="IPR016166">
    <property type="entry name" value="FAD-bd_PCMH"/>
</dbReference>
<keyword evidence="1" id="KW-0285">Flavoprotein</keyword>
<keyword evidence="4 7" id="KW-0560">Oxidoreductase</keyword>
<dbReference type="SUPFAM" id="SSF47741">
    <property type="entry name" value="CO dehydrogenase ISP C-domain like"/>
    <property type="match status" value="1"/>
</dbReference>
<dbReference type="InterPro" id="IPR012675">
    <property type="entry name" value="Beta-grasp_dom_sf"/>
</dbReference>
<accession>A0A839HNZ8</accession>
<gene>
    <name evidence="7" type="primary">xdhA</name>
    <name evidence="7" type="ORF">H4F90_04900</name>
</gene>
<dbReference type="NCBIfam" id="TIGR02963">
    <property type="entry name" value="xanthine_xdhA"/>
    <property type="match status" value="1"/>
</dbReference>
<dbReference type="GO" id="GO:0004854">
    <property type="term" value="F:xanthine dehydrogenase activity"/>
    <property type="evidence" value="ECO:0007669"/>
    <property type="project" value="UniProtKB-EC"/>
</dbReference>
<dbReference type="PIRSF" id="PIRSF036557">
    <property type="entry name" value="XdhA_RC"/>
    <property type="match status" value="1"/>
</dbReference>
<dbReference type="InterPro" id="IPR036318">
    <property type="entry name" value="FAD-bd_PCMH-like_sf"/>
</dbReference>
<dbReference type="Proteomes" id="UP000586093">
    <property type="component" value="Unassembled WGS sequence"/>
</dbReference>
<dbReference type="InterPro" id="IPR036884">
    <property type="entry name" value="2Fe-2S-bd_dom_sf"/>
</dbReference>
<dbReference type="InterPro" id="IPR036010">
    <property type="entry name" value="2Fe-2S_ferredoxin-like_sf"/>
</dbReference>
<dbReference type="InterPro" id="IPR006058">
    <property type="entry name" value="2Fe2S_fd_BS"/>
</dbReference>
<evidence type="ECO:0000256" key="2">
    <source>
        <dbReference type="ARBA" id="ARBA00022723"/>
    </source>
</evidence>